<dbReference type="OrthoDB" id="5348860at2"/>
<protein>
    <submittedName>
        <fullName evidence="1">Uncharacterized protein</fullName>
    </submittedName>
</protein>
<dbReference type="KEGG" id="rgu:A4W93_21200"/>
<dbReference type="InterPro" id="IPR053147">
    <property type="entry name" value="Hsp_HslJ-like"/>
</dbReference>
<dbReference type="Pfam" id="PF03724">
    <property type="entry name" value="META"/>
    <property type="match status" value="1"/>
</dbReference>
<dbReference type="EMBL" id="CP015118">
    <property type="protein sequence ID" value="ARN22213.1"/>
    <property type="molecule type" value="Genomic_DNA"/>
</dbReference>
<evidence type="ECO:0000313" key="2">
    <source>
        <dbReference type="Proteomes" id="UP000193427"/>
    </source>
</evidence>
<dbReference type="AlphaFoldDB" id="A0A1W6LDB4"/>
<dbReference type="Gene3D" id="2.40.128.200">
    <property type="match status" value="1"/>
</dbReference>
<dbReference type="Pfam" id="PF09864">
    <property type="entry name" value="MliC"/>
    <property type="match status" value="1"/>
</dbReference>
<evidence type="ECO:0000313" key="1">
    <source>
        <dbReference type="EMBL" id="ARN22213.1"/>
    </source>
</evidence>
<dbReference type="STRING" id="946333.A4W93_21200"/>
<sequence>MNRTPLLLSCVLVLSACAAPGTAPASPDATAAAAVPDNPNVFATAYRCGEQSATIAFAGETMRLRAADAVFDLQQSPAASGARYEAVGDPTTVFWNRGDKAQVTLRGTEWPECVATGNGSQALRADGKGWQLEVYGPRATLSKADGSVIAEARTPGPVRYGDSLTWNATTSKDPMVVTALERACPGAVPRPLTVQVAWEGRVYEGCGGSTSTLLKGEWVVEDIAGTGIVDSSRVTLQFLSGGRVAGRASCNQYNTHYTVTPEGLSFGPGMSTRMMCVPALMEQETRFLDALQATRRIELAPDGALVLVGADGVRTKARRE</sequence>
<dbReference type="PROSITE" id="PS51257">
    <property type="entry name" value="PROKAR_LIPOPROTEIN"/>
    <property type="match status" value="1"/>
</dbReference>
<accession>A0A1W6LDB4</accession>
<dbReference type="InterPro" id="IPR018660">
    <property type="entry name" value="MliC"/>
</dbReference>
<keyword evidence="2" id="KW-1185">Reference proteome</keyword>
<dbReference type="InterPro" id="IPR036328">
    <property type="entry name" value="MliC_sf"/>
</dbReference>
<dbReference type="SUPFAM" id="SSF141488">
    <property type="entry name" value="YdhA-like"/>
    <property type="match status" value="1"/>
</dbReference>
<proteinExistence type="predicted"/>
<dbReference type="InterPro" id="IPR038670">
    <property type="entry name" value="HslJ-like_sf"/>
</dbReference>
<reference evidence="1 2" key="1">
    <citation type="submission" date="2016-04" db="EMBL/GenBank/DDBJ databases">
        <title>Complete genome sequence of natural rubber-degrading, novel Gram-negative bacterium, Rhizobacter gummiphilus strain NS21.</title>
        <authorList>
            <person name="Tabata M."/>
            <person name="Kasai D."/>
            <person name="Fukuda M."/>
        </authorList>
    </citation>
    <scope>NUCLEOTIDE SEQUENCE [LARGE SCALE GENOMIC DNA]</scope>
    <source>
        <strain evidence="1 2">NS21</strain>
    </source>
</reference>
<gene>
    <name evidence="1" type="ORF">A4W93_21200</name>
</gene>
<dbReference type="RefSeq" id="WP_085752511.1">
    <property type="nucleotide sequence ID" value="NZ_BSPR01000006.1"/>
</dbReference>
<dbReference type="Gene3D" id="2.40.128.270">
    <property type="match status" value="1"/>
</dbReference>
<dbReference type="PANTHER" id="PTHR35535">
    <property type="entry name" value="HEAT SHOCK PROTEIN HSLJ"/>
    <property type="match status" value="1"/>
</dbReference>
<organism evidence="1 2">
    <name type="scientific">Piscinibacter gummiphilus</name>
    <dbReference type="NCBI Taxonomy" id="946333"/>
    <lineage>
        <taxon>Bacteria</taxon>
        <taxon>Pseudomonadati</taxon>
        <taxon>Pseudomonadota</taxon>
        <taxon>Betaproteobacteria</taxon>
        <taxon>Burkholderiales</taxon>
        <taxon>Sphaerotilaceae</taxon>
        <taxon>Piscinibacter</taxon>
    </lineage>
</organism>
<name>A0A1W6LDB4_9BURK</name>
<dbReference type="Proteomes" id="UP000193427">
    <property type="component" value="Chromosome"/>
</dbReference>
<dbReference type="InterPro" id="IPR005184">
    <property type="entry name" value="DUF306_Meta_HslJ"/>
</dbReference>
<dbReference type="PANTHER" id="PTHR35535:SF1">
    <property type="entry name" value="HEAT SHOCK PROTEIN HSLJ"/>
    <property type="match status" value="1"/>
</dbReference>